<feature type="domain" description="HMG box" evidence="4">
    <location>
        <begin position="378"/>
        <end position="425"/>
    </location>
</feature>
<dbReference type="AlphaFoldDB" id="A0ABD3R860"/>
<dbReference type="Gene3D" id="1.10.30.10">
    <property type="entry name" value="High mobility group box domain"/>
    <property type="match status" value="2"/>
</dbReference>
<dbReference type="GO" id="GO:0005634">
    <property type="term" value="C:nucleus"/>
    <property type="evidence" value="ECO:0007669"/>
    <property type="project" value="UniProtKB-UniRule"/>
</dbReference>
<proteinExistence type="predicted"/>
<keyword evidence="1 2" id="KW-0238">DNA-binding</keyword>
<dbReference type="GO" id="GO:0003677">
    <property type="term" value="F:DNA binding"/>
    <property type="evidence" value="ECO:0007669"/>
    <property type="project" value="UniProtKB-UniRule"/>
</dbReference>
<dbReference type="SUPFAM" id="SSF47095">
    <property type="entry name" value="HMG-box"/>
    <property type="match status" value="2"/>
</dbReference>
<organism evidence="5 6">
    <name type="scientific">Cyclostephanos tholiformis</name>
    <dbReference type="NCBI Taxonomy" id="382380"/>
    <lineage>
        <taxon>Eukaryota</taxon>
        <taxon>Sar</taxon>
        <taxon>Stramenopiles</taxon>
        <taxon>Ochrophyta</taxon>
        <taxon>Bacillariophyta</taxon>
        <taxon>Coscinodiscophyceae</taxon>
        <taxon>Thalassiosirophycidae</taxon>
        <taxon>Stephanodiscales</taxon>
        <taxon>Stephanodiscaceae</taxon>
        <taxon>Cyclostephanos</taxon>
    </lineage>
</organism>
<evidence type="ECO:0000259" key="4">
    <source>
        <dbReference type="PROSITE" id="PS50118"/>
    </source>
</evidence>
<evidence type="ECO:0000256" key="3">
    <source>
        <dbReference type="SAM" id="MobiDB-lite"/>
    </source>
</evidence>
<dbReference type="Pfam" id="PF09011">
    <property type="entry name" value="HMG_box_2"/>
    <property type="match status" value="1"/>
</dbReference>
<evidence type="ECO:0000256" key="1">
    <source>
        <dbReference type="ARBA" id="ARBA00023125"/>
    </source>
</evidence>
<dbReference type="InterPro" id="IPR009071">
    <property type="entry name" value="HMG_box_dom"/>
</dbReference>
<feature type="compositionally biased region" description="Polar residues" evidence="3">
    <location>
        <begin position="15"/>
        <end position="42"/>
    </location>
</feature>
<sequence>MPQEASGSGMDLQDGNMNQVGDSMSTAQATDVSRGNNGMNSMNIPGGIGGANGNINSVMNAMLANNVMQQQHQQQQAQGMNPQVLQMMMAQGINPMMMGQMGMNNYFPQAMMNPSMGMMGGMGNFNAMGGGNNMNVQAAAANNQGNANVDGGDVLAQLMMNPMAMQMMSQGINPMMLLGMSGMGQGQIGIGNANPYGAPNGVVGVGLPVIANTAAPGDGTVASAPHLALNKGANMPGVLAREDGVLKYPIMNSKGEKKSSKKMKLKDKPKRPLSAYNFFFREERACILNSITKKPSKTIGTPVEIKVGDEEDGNKEEDVKKTVGKEDLKDSKAMKKEEVTEDDDVIHDAVSEKKGEEDGGADVAKGYDEIGVDGKKIPHGKIGFENLAKEIGKRWQQLKPDEIEKFKKLADEDMARYKREMETFLAKKAQSEGAFGGGDSMPPFFLKRSDIQQSGLDEVPLLDFGLLAGGELRISHGGSQHVTASQLLS</sequence>
<dbReference type="PANTHER" id="PTHR48112:SF15">
    <property type="entry name" value="HMG BOX DOMAIN-CONTAINING PROTEIN"/>
    <property type="match status" value="1"/>
</dbReference>
<evidence type="ECO:0000313" key="6">
    <source>
        <dbReference type="Proteomes" id="UP001530377"/>
    </source>
</evidence>
<gene>
    <name evidence="5" type="ORF">ACHAXA_003970</name>
</gene>
<evidence type="ECO:0000313" key="5">
    <source>
        <dbReference type="EMBL" id="KAL3807441.1"/>
    </source>
</evidence>
<keyword evidence="6" id="KW-1185">Reference proteome</keyword>
<feature type="DNA-binding region" description="HMG box" evidence="2">
    <location>
        <begin position="378"/>
        <end position="425"/>
    </location>
</feature>
<accession>A0ABD3R860</accession>
<protein>
    <recommendedName>
        <fullName evidence="4">HMG box domain-containing protein</fullName>
    </recommendedName>
</protein>
<evidence type="ECO:0000256" key="2">
    <source>
        <dbReference type="PROSITE-ProRule" id="PRU00267"/>
    </source>
</evidence>
<dbReference type="Proteomes" id="UP001530377">
    <property type="component" value="Unassembled WGS sequence"/>
</dbReference>
<feature type="region of interest" description="Disordered" evidence="3">
    <location>
        <begin position="1"/>
        <end position="45"/>
    </location>
</feature>
<keyword evidence="2" id="KW-0539">Nucleus</keyword>
<reference evidence="5 6" key="1">
    <citation type="submission" date="2024-10" db="EMBL/GenBank/DDBJ databases">
        <title>Updated reference genomes for cyclostephanoid diatoms.</title>
        <authorList>
            <person name="Roberts W.R."/>
            <person name="Alverson A.J."/>
        </authorList>
    </citation>
    <scope>NUCLEOTIDE SEQUENCE [LARGE SCALE GENOMIC DNA]</scope>
    <source>
        <strain evidence="5 6">AJA228-03</strain>
    </source>
</reference>
<dbReference type="InterPro" id="IPR050342">
    <property type="entry name" value="HMGB"/>
</dbReference>
<dbReference type="PANTHER" id="PTHR48112">
    <property type="entry name" value="HIGH MOBILITY GROUP PROTEIN DSP1"/>
    <property type="match status" value="1"/>
</dbReference>
<comment type="caution">
    <text evidence="5">The sequence shown here is derived from an EMBL/GenBank/DDBJ whole genome shotgun (WGS) entry which is preliminary data.</text>
</comment>
<dbReference type="InterPro" id="IPR036910">
    <property type="entry name" value="HMG_box_dom_sf"/>
</dbReference>
<dbReference type="EMBL" id="JALLPB020000629">
    <property type="protein sequence ID" value="KAL3807441.1"/>
    <property type="molecule type" value="Genomic_DNA"/>
</dbReference>
<dbReference type="PROSITE" id="PS50118">
    <property type="entry name" value="HMG_BOX_2"/>
    <property type="match status" value="1"/>
</dbReference>
<name>A0ABD3R860_9STRA</name>